<dbReference type="AlphaFoldDB" id="A0AB39KTN1"/>
<feature type="transmembrane region" description="Helical" evidence="1">
    <location>
        <begin position="103"/>
        <end position="121"/>
    </location>
</feature>
<proteinExistence type="predicted"/>
<dbReference type="EMBL" id="CP158375">
    <property type="protein sequence ID" value="XDO97171.1"/>
    <property type="molecule type" value="Genomic_DNA"/>
</dbReference>
<evidence type="ECO:0000313" key="2">
    <source>
        <dbReference type="EMBL" id="XDO97171.1"/>
    </source>
</evidence>
<keyword evidence="1" id="KW-0812">Transmembrane</keyword>
<protein>
    <submittedName>
        <fullName evidence="2">Uncharacterized protein</fullName>
    </submittedName>
</protein>
<reference evidence="2" key="1">
    <citation type="submission" date="2024-06" db="EMBL/GenBank/DDBJ databases">
        <title>Caulobacter inopinatus, sp. nov.</title>
        <authorList>
            <person name="Donachie S.P."/>
        </authorList>
    </citation>
    <scope>NUCLEOTIDE SEQUENCE</scope>
    <source>
        <strain evidence="2">73W</strain>
    </source>
</reference>
<organism evidence="2">
    <name type="scientific">Caulobacter sp. 73W</name>
    <dbReference type="NCBI Taxonomy" id="3161137"/>
    <lineage>
        <taxon>Bacteria</taxon>
        <taxon>Pseudomonadati</taxon>
        <taxon>Pseudomonadota</taxon>
        <taxon>Alphaproteobacteria</taxon>
        <taxon>Caulobacterales</taxon>
        <taxon>Caulobacteraceae</taxon>
        <taxon>Caulobacter</taxon>
    </lineage>
</organism>
<keyword evidence="1" id="KW-1133">Transmembrane helix</keyword>
<keyword evidence="1" id="KW-0472">Membrane</keyword>
<sequence length="124" mass="12758">MGVNVRNAVVQNDGRTVASAHFVAAQGLSQTDKVAALSALVNDAAATLGLPFQGPEAAEVLYQIADERAGATSIAFEASPEPEPEPEVEPLHKRLWKTAQARTAIIAASALVFGALVGAVLRGA</sequence>
<accession>A0AB39KTN1</accession>
<dbReference type="RefSeq" id="WP_369060212.1">
    <property type="nucleotide sequence ID" value="NZ_CP158375.1"/>
</dbReference>
<gene>
    <name evidence="2" type="ORF">ABOZ73_01755</name>
</gene>
<name>A0AB39KTN1_9CAUL</name>
<evidence type="ECO:0000256" key="1">
    <source>
        <dbReference type="SAM" id="Phobius"/>
    </source>
</evidence>